<name>F2UC01_SALR5</name>
<keyword evidence="2" id="KW-0378">Hydrolase</keyword>
<dbReference type="GO" id="GO:0045493">
    <property type="term" value="P:xylan catabolic process"/>
    <property type="evidence" value="ECO:0007669"/>
    <property type="project" value="InterPro"/>
</dbReference>
<feature type="transmembrane region" description="Helical" evidence="4">
    <location>
        <begin position="993"/>
        <end position="1012"/>
    </location>
</feature>
<feature type="compositionally biased region" description="Low complexity" evidence="3">
    <location>
        <begin position="748"/>
        <end position="771"/>
    </location>
</feature>
<dbReference type="Gene3D" id="2.10.50.10">
    <property type="entry name" value="Tumor Necrosis Factor Receptor, subunit A, domain 2"/>
    <property type="match status" value="1"/>
</dbReference>
<comment type="similarity">
    <text evidence="1">Belongs to the glycosyl hydrolase 3 family.</text>
</comment>
<dbReference type="AlphaFoldDB" id="F2UC01"/>
<dbReference type="InParanoid" id="F2UC01"/>
<evidence type="ECO:0000256" key="4">
    <source>
        <dbReference type="SAM" id="Phobius"/>
    </source>
</evidence>
<proteinExistence type="inferred from homology"/>
<evidence type="ECO:0000313" key="6">
    <source>
        <dbReference type="Proteomes" id="UP000007799"/>
    </source>
</evidence>
<dbReference type="InterPro" id="IPR044993">
    <property type="entry name" value="BXL"/>
</dbReference>
<dbReference type="InterPro" id="IPR017853">
    <property type="entry name" value="GH"/>
</dbReference>
<dbReference type="PANTHER" id="PTHR42721">
    <property type="entry name" value="SUGAR HYDROLASE-RELATED"/>
    <property type="match status" value="1"/>
</dbReference>
<keyword evidence="6" id="KW-1185">Reference proteome</keyword>
<sequence>MCGAANRMNIIRANCSGKPDPTGHACLSAATKELPVCNTSLSIGARLDDLIGRLSLEEKAGLIGPDPVTSPCAFLDYGVKRLDIPPYLHLVETNTAVASACIISQDTCATHLHWPHRVISTEMHAFNNLNWHRRGGVLQKIGLADLCLSGGYAAAYVPGCQDGSDRKYKKMAAGLRHIDAYSVETNRMAFNRNISTFDLWDTETLNDDADIELKETYFTTNGHLAQAVKHNRTTIDTENNSTVRRASLSARPVDPSLPSSNGRCISEYPDDGEYELGNACAECHITRVPSATTPDATHCLNLCDGNLTSRPPLRAMHHVWHGHLGLHPMLRVLRRRLLSLDRVQAGPEGVCLWQRRARPRVRELHPLAWSTSRCRNAPRASPPACARSPSSPTLTTDRLCSCDTLACNKLITQLFEEMVCADPTDEQIYVVLDVCCAGQGEDGIHNTIRQKARRSCPGCTDNHCEPIEVCERGQEEVAAPTRCSLDRVCRDCSAGTINSDSAGSTGCQICPTGQYTEAGSDSSCSSFTCRTGSHHHDSDPATTCKDVTECAPGGVPCLPVTTCDAGEEETVKPTPTSDRVCGQCDLGATFKPVQRPASASLARSRSQALTLDSDRECTLECSECPSGRFEIRACSALEDVQCAGCSACPPNTYILRACDSGERCVMPAYRSAPCTATSNTAYMTLDVCDQDQFELFPALTPTMDRICRDLTQCNPSTEYERTVCATSSPSATLASSASARQPSPPTPSASRAPSAPPTTTATRSPPASRAPYGHYVPAGSIGSCEQFLCPAGTTNLGLQRPHAVHARDCTPVTECDLGYEEVVRPTMRPTINTDRQYRRCIEGLFYRNSNTDFCARCLSNEYELVDTQSRREAFEAALGSVIATVASLNEDITVCLFSLFVSGDVTVMGFTASPCEADAFLDDSSLWLHGNELKASDAVDSWITTALLGETPAAVAVAAVVVVHAMATAATADVVVVVNVLAFLTSSSNSKEVVAVLLVGTHLLTIVGAMAGNSCCCNARQRQ</sequence>
<protein>
    <recommendedName>
        <fullName evidence="7">TNFR-Cys domain-containing protein</fullName>
    </recommendedName>
</protein>
<dbReference type="Proteomes" id="UP000007799">
    <property type="component" value="Unassembled WGS sequence"/>
</dbReference>
<dbReference type="SUPFAM" id="SSF51445">
    <property type="entry name" value="(Trans)glycosidases"/>
    <property type="match status" value="1"/>
</dbReference>
<dbReference type="GO" id="GO:0009044">
    <property type="term" value="F:xylan 1,4-beta-xylosidase activity"/>
    <property type="evidence" value="ECO:0007669"/>
    <property type="project" value="InterPro"/>
</dbReference>
<dbReference type="PANTHER" id="PTHR42721:SF3">
    <property type="entry name" value="BETA-D-XYLOSIDASE 5-RELATED"/>
    <property type="match status" value="1"/>
</dbReference>
<dbReference type="GO" id="GO:0046556">
    <property type="term" value="F:alpha-L-arabinofuranosidase activity"/>
    <property type="evidence" value="ECO:0007669"/>
    <property type="project" value="TreeGrafter"/>
</dbReference>
<evidence type="ECO:0000256" key="1">
    <source>
        <dbReference type="ARBA" id="ARBA00005336"/>
    </source>
</evidence>
<dbReference type="GO" id="GO:0031222">
    <property type="term" value="P:arabinan catabolic process"/>
    <property type="evidence" value="ECO:0007669"/>
    <property type="project" value="TreeGrafter"/>
</dbReference>
<dbReference type="GeneID" id="16073592"/>
<dbReference type="InterPro" id="IPR036962">
    <property type="entry name" value="Glyco_hydro_3_N_sf"/>
</dbReference>
<keyword evidence="4" id="KW-0812">Transmembrane</keyword>
<keyword evidence="4" id="KW-0472">Membrane</keyword>
<gene>
    <name evidence="5" type="ORF">PTSG_06118</name>
</gene>
<dbReference type="RefSeq" id="XP_004993009.1">
    <property type="nucleotide sequence ID" value="XM_004992952.1"/>
</dbReference>
<evidence type="ECO:0000313" key="5">
    <source>
        <dbReference type="EMBL" id="EGD74108.1"/>
    </source>
</evidence>
<evidence type="ECO:0008006" key="7">
    <source>
        <dbReference type="Google" id="ProtNLM"/>
    </source>
</evidence>
<dbReference type="KEGG" id="sre:PTSG_06118"/>
<accession>F2UC01</accession>
<feature type="region of interest" description="Disordered" evidence="3">
    <location>
        <begin position="734"/>
        <end position="771"/>
    </location>
</feature>
<reference evidence="5" key="1">
    <citation type="submission" date="2009-08" db="EMBL/GenBank/DDBJ databases">
        <title>Annotation of Salpingoeca rosetta.</title>
        <authorList>
            <consortium name="The Broad Institute Genome Sequencing Platform"/>
            <person name="Russ C."/>
            <person name="Cuomo C."/>
            <person name="Burger G."/>
            <person name="Gray M.W."/>
            <person name="Holland P.W.H."/>
            <person name="King N."/>
            <person name="Lang F.B.F."/>
            <person name="Roger A.J."/>
            <person name="Ruiz-Trillo I."/>
            <person name="Young S.K."/>
            <person name="Zeng Q."/>
            <person name="Gargeya S."/>
            <person name="Alvarado L."/>
            <person name="Berlin A."/>
            <person name="Chapman S.B."/>
            <person name="Chen Z."/>
            <person name="Freedman E."/>
            <person name="Gellesch M."/>
            <person name="Goldberg J."/>
            <person name="Griggs A."/>
            <person name="Gujja S."/>
            <person name="Heilman E."/>
            <person name="Heiman D."/>
            <person name="Howarth C."/>
            <person name="Mehta T."/>
            <person name="Neiman D."/>
            <person name="Pearson M."/>
            <person name="Roberts A."/>
            <person name="Saif S."/>
            <person name="Shea T."/>
            <person name="Shenoy N."/>
            <person name="Sisk P."/>
            <person name="Stolte C."/>
            <person name="Sykes S."/>
            <person name="White J."/>
            <person name="Yandava C."/>
            <person name="Haas B."/>
            <person name="Nusbaum C."/>
            <person name="Birren B."/>
        </authorList>
    </citation>
    <scope>NUCLEOTIDE SEQUENCE [LARGE SCALE GENOMIC DNA]</scope>
    <source>
        <strain evidence="5">ATCC 50818</strain>
    </source>
</reference>
<dbReference type="Gene3D" id="3.20.20.300">
    <property type="entry name" value="Glycoside hydrolase, family 3, N-terminal domain"/>
    <property type="match status" value="1"/>
</dbReference>
<keyword evidence="4" id="KW-1133">Transmembrane helix</keyword>
<organism evidence="6">
    <name type="scientific">Salpingoeca rosetta (strain ATCC 50818 / BSB-021)</name>
    <dbReference type="NCBI Taxonomy" id="946362"/>
    <lineage>
        <taxon>Eukaryota</taxon>
        <taxon>Choanoflagellata</taxon>
        <taxon>Craspedida</taxon>
        <taxon>Salpingoecidae</taxon>
        <taxon>Salpingoeca</taxon>
    </lineage>
</organism>
<evidence type="ECO:0000256" key="3">
    <source>
        <dbReference type="SAM" id="MobiDB-lite"/>
    </source>
</evidence>
<dbReference type="EMBL" id="GL832968">
    <property type="protein sequence ID" value="EGD74108.1"/>
    <property type="molecule type" value="Genomic_DNA"/>
</dbReference>
<evidence type="ECO:0000256" key="2">
    <source>
        <dbReference type="ARBA" id="ARBA00022801"/>
    </source>
</evidence>
<dbReference type="OrthoDB" id="2123594at2759"/>